<evidence type="ECO:0000256" key="1">
    <source>
        <dbReference type="SAM" id="MobiDB-lite"/>
    </source>
</evidence>
<dbReference type="EMBL" id="JMSE01000662">
    <property type="protein sequence ID" value="KDN68484.1"/>
    <property type="molecule type" value="Genomic_DNA"/>
</dbReference>
<reference evidence="3" key="1">
    <citation type="journal article" date="2014" name="Genome Announc.">
        <title>Draft genome sequence of Colletotrichum sublineola, a destructive pathogen of cultivated sorghum.</title>
        <authorList>
            <person name="Baroncelli R."/>
            <person name="Sanz-Martin J.M."/>
            <person name="Rech G.E."/>
            <person name="Sukno S.A."/>
            <person name="Thon M.R."/>
        </authorList>
    </citation>
    <scope>NUCLEOTIDE SEQUENCE [LARGE SCALE GENOMIC DNA]</scope>
    <source>
        <strain evidence="3">TX430BB</strain>
    </source>
</reference>
<gene>
    <name evidence="2" type="ORF">CSUB01_05653</name>
</gene>
<feature type="region of interest" description="Disordered" evidence="1">
    <location>
        <begin position="1"/>
        <end position="76"/>
    </location>
</feature>
<sequence>MGWKVKVAAGWRKEGSGTGGVKSSSGASAKEPLNKVELNRKPDDGSSATRKRFQCRAGEAREVECPGPPSKGSKTV</sequence>
<feature type="compositionally biased region" description="Low complexity" evidence="1">
    <location>
        <begin position="21"/>
        <end position="30"/>
    </location>
</feature>
<feature type="compositionally biased region" description="Basic and acidic residues" evidence="1">
    <location>
        <begin position="32"/>
        <end position="44"/>
    </location>
</feature>
<dbReference type="HOGENOM" id="CLU_2654403_0_0_1"/>
<keyword evidence="3" id="KW-1185">Reference proteome</keyword>
<accession>A0A066XLE4</accession>
<dbReference type="Proteomes" id="UP000027238">
    <property type="component" value="Unassembled WGS sequence"/>
</dbReference>
<evidence type="ECO:0000313" key="2">
    <source>
        <dbReference type="EMBL" id="KDN68484.1"/>
    </source>
</evidence>
<organism evidence="2 3">
    <name type="scientific">Colletotrichum sublineola</name>
    <name type="common">Sorghum anthracnose fungus</name>
    <dbReference type="NCBI Taxonomy" id="1173701"/>
    <lineage>
        <taxon>Eukaryota</taxon>
        <taxon>Fungi</taxon>
        <taxon>Dikarya</taxon>
        <taxon>Ascomycota</taxon>
        <taxon>Pezizomycotina</taxon>
        <taxon>Sordariomycetes</taxon>
        <taxon>Hypocreomycetidae</taxon>
        <taxon>Glomerellales</taxon>
        <taxon>Glomerellaceae</taxon>
        <taxon>Colletotrichum</taxon>
        <taxon>Colletotrichum graminicola species complex</taxon>
    </lineage>
</organism>
<name>A0A066XLE4_COLSU</name>
<dbReference type="AlphaFoldDB" id="A0A066XLE4"/>
<comment type="caution">
    <text evidence="2">The sequence shown here is derived from an EMBL/GenBank/DDBJ whole genome shotgun (WGS) entry which is preliminary data.</text>
</comment>
<evidence type="ECO:0000313" key="3">
    <source>
        <dbReference type="Proteomes" id="UP000027238"/>
    </source>
</evidence>
<protein>
    <submittedName>
        <fullName evidence="2">Uncharacterized protein</fullName>
    </submittedName>
</protein>
<proteinExistence type="predicted"/>